<dbReference type="STRING" id="463025.BAU08_06035"/>
<evidence type="ECO:0000256" key="10">
    <source>
        <dbReference type="ARBA" id="ARBA00039095"/>
    </source>
</evidence>
<dbReference type="InterPro" id="IPR010737">
    <property type="entry name" value="4-carb_acid_sugar_kinase_N"/>
</dbReference>
<feature type="domain" description="Four-carbon acid sugar kinase nucleotide binding" evidence="14">
    <location>
        <begin position="255"/>
        <end position="425"/>
    </location>
</feature>
<dbReference type="Gene3D" id="3.40.50.10840">
    <property type="entry name" value="Putative sugar-binding, N-terminal domain"/>
    <property type="match status" value="1"/>
</dbReference>
<evidence type="ECO:0000256" key="9">
    <source>
        <dbReference type="ARBA" id="ARBA00037335"/>
    </source>
</evidence>
<evidence type="ECO:0000256" key="2">
    <source>
        <dbReference type="ARBA" id="ARBA00022679"/>
    </source>
</evidence>
<evidence type="ECO:0000256" key="8">
    <source>
        <dbReference type="ARBA" id="ARBA00036346"/>
    </source>
</evidence>
<dbReference type="RefSeq" id="WP_066668570.1">
    <property type="nucleotide sequence ID" value="NZ_CP016171.1"/>
</dbReference>
<evidence type="ECO:0000256" key="3">
    <source>
        <dbReference type="ARBA" id="ARBA00022741"/>
    </source>
</evidence>
<evidence type="ECO:0000259" key="13">
    <source>
        <dbReference type="Pfam" id="PF07005"/>
    </source>
</evidence>
<evidence type="ECO:0000259" key="14">
    <source>
        <dbReference type="Pfam" id="PF17042"/>
    </source>
</evidence>
<dbReference type="NCBIfam" id="NF043035">
    <property type="entry name" value="OxoTetrKin"/>
    <property type="match status" value="1"/>
</dbReference>
<dbReference type="InterPro" id="IPR031475">
    <property type="entry name" value="NBD_C"/>
</dbReference>
<evidence type="ECO:0000313" key="16">
    <source>
        <dbReference type="Proteomes" id="UP000092213"/>
    </source>
</evidence>
<name>A0A193FTI4_9BORD</name>
<accession>A0A193FTI4</accession>
<keyword evidence="5" id="KW-0067">ATP-binding</keyword>
<dbReference type="GO" id="GO:0005524">
    <property type="term" value="F:ATP binding"/>
    <property type="evidence" value="ECO:0007669"/>
    <property type="project" value="UniProtKB-KW"/>
</dbReference>
<reference evidence="15 16" key="1">
    <citation type="submission" date="2016-06" db="EMBL/GenBank/DDBJ databases">
        <title>Complete genome sequences of Bordetella bronchialis and Bordetella flabilis.</title>
        <authorList>
            <person name="LiPuma J.J."/>
            <person name="Spilker T."/>
        </authorList>
    </citation>
    <scope>NUCLEOTIDE SEQUENCE [LARGE SCALE GENOMIC DNA]</scope>
    <source>
        <strain evidence="15 16">AU17976</strain>
    </source>
</reference>
<feature type="domain" description="Four-carbon acid sugar kinase N-terminal" evidence="13">
    <location>
        <begin position="4"/>
        <end position="231"/>
    </location>
</feature>
<organism evidence="15 16">
    <name type="scientific">Bordetella bronchialis</name>
    <dbReference type="NCBI Taxonomy" id="463025"/>
    <lineage>
        <taxon>Bacteria</taxon>
        <taxon>Pseudomonadati</taxon>
        <taxon>Pseudomonadota</taxon>
        <taxon>Betaproteobacteria</taxon>
        <taxon>Burkholderiales</taxon>
        <taxon>Alcaligenaceae</taxon>
        <taxon>Bordetella</taxon>
    </lineage>
</organism>
<dbReference type="GO" id="GO:0016301">
    <property type="term" value="F:kinase activity"/>
    <property type="evidence" value="ECO:0007669"/>
    <property type="project" value="UniProtKB-KW"/>
</dbReference>
<keyword evidence="6" id="KW-0119">Carbohydrate metabolism</keyword>
<comment type="catalytic activity">
    <reaction evidence="7">
        <text>3-dehydro-L-erythronate + ATP = 3-dehydro-4-O-phospho-L-erythronate + ADP + H(+)</text>
        <dbReference type="Rhea" id="RHEA:52552"/>
        <dbReference type="ChEBI" id="CHEBI:15378"/>
        <dbReference type="ChEBI" id="CHEBI:30616"/>
        <dbReference type="ChEBI" id="CHEBI:136592"/>
        <dbReference type="ChEBI" id="CHEBI:136670"/>
        <dbReference type="ChEBI" id="CHEBI:456216"/>
        <dbReference type="EC" id="2.7.1.217"/>
    </reaction>
</comment>
<sequence length="453" mass="47059">MIRLGCIADDFTGATDLANNLVRGGMRTLQVIGVPDAAAADGVRDMDAVVVALKSRTTPAEDAVEQSLRALRWLRAQGASQIYFKYCSTFDSTPRGNIGPVAEALMDALGTDFTVATPAFPDNGRTVFKGHLFVGDVLLHESGMRDHPLTPMTDANLVRVLQAQSRRQVGLIDYRAVAAGAPAVRARIDALRAAGVGMAIVDAVSNGDLLRLGEAVRDLPLVTGGSGLALGLPANFGLRPSPTAERLPPAQGMRAIVSGSCSQATLRQVRHYIDAGGAAMAVDPARLAQGAEASAADASAAEAQRVLEWARPRLADGPVLVYSSASPEAVRQTQDILGAEQAGARVESVLAQVARGLAQAGVRQMIVAGGETSGACVQALGLSQLQIGPQIDPGVPWCHARGNGASGPGLHVALKSGNFGGDDFFSRAYAVLDAGIDHREAPEPRRGTRETGC</sequence>
<evidence type="ECO:0000313" key="15">
    <source>
        <dbReference type="EMBL" id="ANN70950.1"/>
    </source>
</evidence>
<evidence type="ECO:0000256" key="12">
    <source>
        <dbReference type="ARBA" id="ARBA00041377"/>
    </source>
</evidence>
<protein>
    <recommendedName>
        <fullName evidence="11">3-oxo-tetronate kinase</fullName>
        <ecNumber evidence="10">2.7.1.217</ecNumber>
    </recommendedName>
    <alternativeName>
        <fullName evidence="12">3-dehydrotetronate 4-kinase</fullName>
    </alternativeName>
</protein>
<dbReference type="AlphaFoldDB" id="A0A193FTI4"/>
<evidence type="ECO:0000256" key="4">
    <source>
        <dbReference type="ARBA" id="ARBA00022777"/>
    </source>
</evidence>
<dbReference type="EMBL" id="CP016171">
    <property type="protein sequence ID" value="ANN70950.1"/>
    <property type="molecule type" value="Genomic_DNA"/>
</dbReference>
<dbReference type="Proteomes" id="UP000092213">
    <property type="component" value="Chromosome"/>
</dbReference>
<dbReference type="InterPro" id="IPR037051">
    <property type="entry name" value="4-carb_acid_sugar_kinase_N_sf"/>
</dbReference>
<dbReference type="Pfam" id="PF17042">
    <property type="entry name" value="NBD_C"/>
    <property type="match status" value="1"/>
</dbReference>
<evidence type="ECO:0000256" key="1">
    <source>
        <dbReference type="ARBA" id="ARBA00005715"/>
    </source>
</evidence>
<dbReference type="SUPFAM" id="SSF142764">
    <property type="entry name" value="YgbK-like"/>
    <property type="match status" value="1"/>
</dbReference>
<dbReference type="InterPro" id="IPR050007">
    <property type="entry name" value="OtnK"/>
</dbReference>
<dbReference type="EC" id="2.7.1.217" evidence="10"/>
<gene>
    <name evidence="15" type="ORF">BAU08_06035</name>
</gene>
<comment type="function">
    <text evidence="9">Catalyzes the ATP-dependent phosphorylation of 3-oxo-tetronate to 3-oxo-tetronate 4-phosphate.</text>
</comment>
<dbReference type="InterPro" id="IPR042213">
    <property type="entry name" value="NBD_C_sf"/>
</dbReference>
<keyword evidence="2" id="KW-0808">Transferase</keyword>
<keyword evidence="3" id="KW-0547">Nucleotide-binding</keyword>
<evidence type="ECO:0000256" key="5">
    <source>
        <dbReference type="ARBA" id="ARBA00022840"/>
    </source>
</evidence>
<dbReference type="Gene3D" id="3.40.980.20">
    <property type="entry name" value="Four-carbon acid sugar kinase, nucleotide binding domain"/>
    <property type="match status" value="1"/>
</dbReference>
<keyword evidence="4" id="KW-0418">Kinase</keyword>
<evidence type="ECO:0000256" key="11">
    <source>
        <dbReference type="ARBA" id="ARBA00039461"/>
    </source>
</evidence>
<evidence type="ECO:0000256" key="7">
    <source>
        <dbReference type="ARBA" id="ARBA00035898"/>
    </source>
</evidence>
<comment type="similarity">
    <text evidence="1">Belongs to the four-carbon acid sugar kinase family.</text>
</comment>
<evidence type="ECO:0000256" key="6">
    <source>
        <dbReference type="ARBA" id="ARBA00023277"/>
    </source>
</evidence>
<proteinExistence type="inferred from homology"/>
<comment type="catalytic activity">
    <reaction evidence="8">
        <text>3-dehydro-D-erythronate + ATP = 3-dehydro-4-O-phospho-D-erythronate + ADP + H(+)</text>
        <dbReference type="Rhea" id="RHEA:52556"/>
        <dbReference type="ChEBI" id="CHEBI:15378"/>
        <dbReference type="ChEBI" id="CHEBI:30616"/>
        <dbReference type="ChEBI" id="CHEBI:57958"/>
        <dbReference type="ChEBI" id="CHEBI:136593"/>
        <dbReference type="ChEBI" id="CHEBI:456216"/>
        <dbReference type="EC" id="2.7.1.217"/>
    </reaction>
</comment>
<dbReference type="Pfam" id="PF07005">
    <property type="entry name" value="SBD_N"/>
    <property type="match status" value="1"/>
</dbReference>